<proteinExistence type="predicted"/>
<sequence>MIPFGMDCFLPMAYGIVIHDIIVYQGKIMKQFYCQSHVHQCIRIHIVGPSCKVDQDRPESFSFSF</sequence>
<gene>
    <name evidence="1" type="ORF">METZ01_LOCUS75263</name>
</gene>
<name>A0A381U2T3_9ZZZZ</name>
<reference evidence="1" key="1">
    <citation type="submission" date="2018-05" db="EMBL/GenBank/DDBJ databases">
        <authorList>
            <person name="Lanie J.A."/>
            <person name="Ng W.-L."/>
            <person name="Kazmierczak K.M."/>
            <person name="Andrzejewski T.M."/>
            <person name="Davidsen T.M."/>
            <person name="Wayne K.J."/>
            <person name="Tettelin H."/>
            <person name="Glass J.I."/>
            <person name="Rusch D."/>
            <person name="Podicherti R."/>
            <person name="Tsui H.-C.T."/>
            <person name="Winkler M.E."/>
        </authorList>
    </citation>
    <scope>NUCLEOTIDE SEQUENCE</scope>
</reference>
<dbReference type="AlphaFoldDB" id="A0A381U2T3"/>
<evidence type="ECO:0000313" key="1">
    <source>
        <dbReference type="EMBL" id="SVA22409.1"/>
    </source>
</evidence>
<accession>A0A381U2T3</accession>
<dbReference type="EMBL" id="UINC01005609">
    <property type="protein sequence ID" value="SVA22409.1"/>
    <property type="molecule type" value="Genomic_DNA"/>
</dbReference>
<organism evidence="1">
    <name type="scientific">marine metagenome</name>
    <dbReference type="NCBI Taxonomy" id="408172"/>
    <lineage>
        <taxon>unclassified sequences</taxon>
        <taxon>metagenomes</taxon>
        <taxon>ecological metagenomes</taxon>
    </lineage>
</organism>
<protein>
    <submittedName>
        <fullName evidence="1">Uncharacterized protein</fullName>
    </submittedName>
</protein>